<keyword evidence="11" id="KW-0460">Magnesium</keyword>
<feature type="domain" description="Oligosaccharyl transferase STT3 N-terminal" evidence="19">
    <location>
        <begin position="34"/>
        <end position="263"/>
    </location>
</feature>
<evidence type="ECO:0000256" key="2">
    <source>
        <dbReference type="ARBA" id="ARBA00001946"/>
    </source>
</evidence>
<sequence>MSTDTEHVEGESETSPSFLETWTDWYHIPVLGAVMLFMFWTRAQSYENFITDDGTPALAAVDSWYHWRTVEWTSENYPNTMPFEIFTGFPTGRYVGQFGTLFDQIIVTIAMIVGLGDPSTETLYLVSLLTVPAMAALVAIPVFFIGRRLGGTIGGIVAILLLALAPGQFFSRTTAGQLQHHVAEVLFMAFAVLAMMLALRVAEREQPIYELVADRDWDGLREPTLYSVLAGVALILYIWVWPPAVVLIGILAIFFTVQLCLDYVRNVSPDHIAFVGAISLGVTAIGATLLIEEPGTSTTSFSYLQPVSAALVAGGCVFMAWLARQWNAHDIDRRYYPGAIAGLIAVAFVVMWAILPDLFSTIVDNASRRVLPFGGGATDQTISEARQPADFTSHVFNEFGAAFYTMLAGLGLLVARPFLGREYRTEYTLIVVWSLFLISMAATQIRFAYYLVLAVAVVNAVFVADVIRIFDLDIRGGVDTLRGIETYQVIVLIMVVLLLFAPLLPPMAAGNSTTWDRGAHVGPSDEAMTWEEANHWMANNTPEPGNWGDAENADQLDYFGTYEYPDGGDYDYPEGTYGVMSWWDYGHLITTQAERIPHSNPFQQNARSSSAYLTADSEERAELILDSIAAGESPEDHSNEELEGMAEDATHEEMRYVMIDHEMAGAKFSAITQWSGPDYDHYYETSEYQVGGEEQNLPAPNENYYDTTMASLYHDDADGMEHYRLVHENDDYAFVGSMQTGDRLTPHYSMSISEYNDLVAASGGGNEFETGWGEQTEQIAESLAQTRENNMVDQSLGIPMWDADLLSTVKTYERVEGATITGEVDDEENVLADNATVTAEVELETEPGRTFTYEQTADVADDGTFELTVPYATNDELGVDDGYTDSSVEAIDGEYTVTVGEPGEDGFEGQTEVPETAVVQGDTVTVDLEQVELEDPDAGDEEENGDADDENGDADDENGDTDDENGDADDENGDEDDAEGDADGAETEDE</sequence>
<evidence type="ECO:0000256" key="18">
    <source>
        <dbReference type="SAM" id="Phobius"/>
    </source>
</evidence>
<dbReference type="EMBL" id="FNFE01000001">
    <property type="protein sequence ID" value="SDJ48197.1"/>
    <property type="molecule type" value="Genomic_DNA"/>
</dbReference>
<feature type="domain" description="Archaeal glycosylation protein B peripheral" evidence="20">
    <location>
        <begin position="817"/>
        <end position="924"/>
    </location>
</feature>
<keyword evidence="10" id="KW-0479">Metal-binding</keyword>
<evidence type="ECO:0000256" key="17">
    <source>
        <dbReference type="SAM" id="MobiDB-lite"/>
    </source>
</evidence>
<dbReference type="Pfam" id="PF02516">
    <property type="entry name" value="STT3"/>
    <property type="match status" value="1"/>
</dbReference>
<comment type="cofactor">
    <cofactor evidence="1">
        <name>Mn(2+)</name>
        <dbReference type="ChEBI" id="CHEBI:29035"/>
    </cofactor>
</comment>
<dbReference type="PANTHER" id="PTHR13872:SF1">
    <property type="entry name" value="DOLICHYL-DIPHOSPHOOLIGOSACCHARIDE--PROTEIN GLYCOSYLTRANSFERASE SUBUNIT STT3B"/>
    <property type="match status" value="1"/>
</dbReference>
<feature type="transmembrane region" description="Helical" evidence="18">
    <location>
        <begin position="487"/>
        <end position="504"/>
    </location>
</feature>
<dbReference type="GO" id="GO:0046872">
    <property type="term" value="F:metal ion binding"/>
    <property type="evidence" value="ECO:0007669"/>
    <property type="project" value="UniProtKB-KW"/>
</dbReference>
<reference evidence="23" key="1">
    <citation type="submission" date="2016-10" db="EMBL/GenBank/DDBJ databases">
        <authorList>
            <person name="Varghese N."/>
            <person name="Submissions S."/>
        </authorList>
    </citation>
    <scope>NUCLEOTIDE SEQUENCE [LARGE SCALE GENOMIC DNA]</scope>
    <source>
        <strain evidence="23">B4,CECT 8067,JCM 17497</strain>
    </source>
</reference>
<feature type="transmembrane region" description="Helical" evidence="18">
    <location>
        <begin position="426"/>
        <end position="442"/>
    </location>
</feature>
<feature type="transmembrane region" description="Helical" evidence="18">
    <location>
        <begin position="152"/>
        <end position="170"/>
    </location>
</feature>
<feature type="region of interest" description="Disordered" evidence="17">
    <location>
        <begin position="926"/>
        <end position="990"/>
    </location>
</feature>
<dbReference type="GO" id="GO:0004576">
    <property type="term" value="F:oligosaccharyl transferase activity"/>
    <property type="evidence" value="ECO:0007669"/>
    <property type="project" value="InterPro"/>
</dbReference>
<dbReference type="EC" id="2.4.99.21" evidence="6"/>
<evidence type="ECO:0000256" key="10">
    <source>
        <dbReference type="ARBA" id="ARBA00022723"/>
    </source>
</evidence>
<keyword evidence="14" id="KW-0464">Manganese</keyword>
<evidence type="ECO:0000259" key="20">
    <source>
        <dbReference type="Pfam" id="PF18079"/>
    </source>
</evidence>
<evidence type="ECO:0000256" key="13">
    <source>
        <dbReference type="ARBA" id="ARBA00023136"/>
    </source>
</evidence>
<evidence type="ECO:0000256" key="15">
    <source>
        <dbReference type="ARBA" id="ARBA00030679"/>
    </source>
</evidence>
<proteinExistence type="inferred from homology"/>
<dbReference type="STRING" id="1095776.SAMN04515672_0716"/>
<organism evidence="22 23">
    <name type="scientific">Natronorubrum texcoconense</name>
    <dbReference type="NCBI Taxonomy" id="1095776"/>
    <lineage>
        <taxon>Archaea</taxon>
        <taxon>Methanobacteriati</taxon>
        <taxon>Methanobacteriota</taxon>
        <taxon>Stenosarchaea group</taxon>
        <taxon>Halobacteria</taxon>
        <taxon>Halobacteriales</taxon>
        <taxon>Natrialbaceae</taxon>
        <taxon>Natronorubrum</taxon>
    </lineage>
</organism>
<accession>A0A1G8U365</accession>
<keyword evidence="13 18" id="KW-0472">Membrane</keyword>
<evidence type="ECO:0000313" key="22">
    <source>
        <dbReference type="EMBL" id="SDJ48197.1"/>
    </source>
</evidence>
<evidence type="ECO:0000313" key="23">
    <source>
        <dbReference type="Proteomes" id="UP000198882"/>
    </source>
</evidence>
<dbReference type="InterPro" id="IPR048307">
    <property type="entry name" value="STT3_N"/>
</dbReference>
<comment type="catalytic activity">
    <reaction evidence="16">
        <text>an archaeal dolichyl phosphooligosaccharide + [protein]-L-asparagine = an archaeal dolichyl phosphate + a glycoprotein with the oligosaccharide chain attached by N-beta-D-glycosyl linkage to a protein L-asparagine.</text>
        <dbReference type="EC" id="2.4.99.21"/>
    </reaction>
</comment>
<feature type="transmembrane region" description="Helical" evidence="18">
    <location>
        <begin position="182"/>
        <end position="202"/>
    </location>
</feature>
<evidence type="ECO:0000259" key="21">
    <source>
        <dbReference type="Pfam" id="PF22627"/>
    </source>
</evidence>
<dbReference type="InterPro" id="IPR041154">
    <property type="entry name" value="AglB_P1"/>
</dbReference>
<feature type="domain" description="AglB-like core" evidence="21">
    <location>
        <begin position="528"/>
        <end position="629"/>
    </location>
</feature>
<evidence type="ECO:0000259" key="19">
    <source>
        <dbReference type="Pfam" id="PF02516"/>
    </source>
</evidence>
<gene>
    <name evidence="22" type="ORF">SAMN04515672_0716</name>
</gene>
<dbReference type="UniPathway" id="UPA00378"/>
<keyword evidence="7" id="KW-0328">Glycosyltransferase</keyword>
<dbReference type="Pfam" id="PF22627">
    <property type="entry name" value="AglB_core-like"/>
    <property type="match status" value="1"/>
</dbReference>
<dbReference type="Proteomes" id="UP000198882">
    <property type="component" value="Unassembled WGS sequence"/>
</dbReference>
<dbReference type="Pfam" id="PF18079">
    <property type="entry name" value="AglB_L1"/>
    <property type="match status" value="1"/>
</dbReference>
<evidence type="ECO:0000256" key="14">
    <source>
        <dbReference type="ARBA" id="ARBA00023211"/>
    </source>
</evidence>
<keyword evidence="12 18" id="KW-1133">Transmembrane helix</keyword>
<feature type="transmembrane region" description="Helical" evidence="18">
    <location>
        <begin position="401"/>
        <end position="419"/>
    </location>
</feature>
<name>A0A1G8U365_9EURY</name>
<evidence type="ECO:0000256" key="8">
    <source>
        <dbReference type="ARBA" id="ARBA00022679"/>
    </source>
</evidence>
<feature type="transmembrane region" description="Helical" evidence="18">
    <location>
        <begin position="271"/>
        <end position="291"/>
    </location>
</feature>
<evidence type="ECO:0000256" key="9">
    <source>
        <dbReference type="ARBA" id="ARBA00022692"/>
    </source>
</evidence>
<evidence type="ECO:0000256" key="6">
    <source>
        <dbReference type="ARBA" id="ARBA00012602"/>
    </source>
</evidence>
<evidence type="ECO:0000256" key="11">
    <source>
        <dbReference type="ARBA" id="ARBA00022842"/>
    </source>
</evidence>
<keyword evidence="8 22" id="KW-0808">Transferase</keyword>
<evidence type="ECO:0000256" key="5">
    <source>
        <dbReference type="ARBA" id="ARBA00010810"/>
    </source>
</evidence>
<evidence type="ECO:0000256" key="3">
    <source>
        <dbReference type="ARBA" id="ARBA00004651"/>
    </source>
</evidence>
<dbReference type="NCBIfam" id="TIGR04154">
    <property type="entry name" value="archaeo_STT3"/>
    <property type="match status" value="1"/>
</dbReference>
<protein>
    <recommendedName>
        <fullName evidence="6">dolichyl-phosphooligosaccharide-protein glycotransferase</fullName>
        <ecNumber evidence="6">2.4.99.21</ecNumber>
    </recommendedName>
    <alternativeName>
        <fullName evidence="15">Oligosaccharyl transferase</fullName>
    </alternativeName>
</protein>
<dbReference type="AlphaFoldDB" id="A0A1G8U365"/>
<evidence type="ECO:0000256" key="1">
    <source>
        <dbReference type="ARBA" id="ARBA00001936"/>
    </source>
</evidence>
<feature type="transmembrane region" description="Helical" evidence="18">
    <location>
        <begin position="303"/>
        <end position="323"/>
    </location>
</feature>
<evidence type="ECO:0000256" key="12">
    <source>
        <dbReference type="ARBA" id="ARBA00022989"/>
    </source>
</evidence>
<comment type="pathway">
    <text evidence="4">Protein modification; protein glycosylation.</text>
</comment>
<comment type="similarity">
    <text evidence="5">Belongs to the STT3 family.</text>
</comment>
<dbReference type="Gene3D" id="2.60.40.3390">
    <property type="match status" value="1"/>
</dbReference>
<dbReference type="RefSeq" id="WP_090303213.1">
    <property type="nucleotide sequence ID" value="NZ_FNFE01000001.1"/>
</dbReference>
<dbReference type="InterPro" id="IPR054479">
    <property type="entry name" value="AglB-like_core"/>
</dbReference>
<dbReference type="GO" id="GO:0005886">
    <property type="term" value="C:plasma membrane"/>
    <property type="evidence" value="ECO:0007669"/>
    <property type="project" value="UniProtKB-SubCell"/>
</dbReference>
<evidence type="ECO:0000256" key="16">
    <source>
        <dbReference type="ARBA" id="ARBA00034066"/>
    </source>
</evidence>
<dbReference type="OrthoDB" id="82393at2157"/>
<evidence type="ECO:0000256" key="4">
    <source>
        <dbReference type="ARBA" id="ARBA00004922"/>
    </source>
</evidence>
<feature type="transmembrane region" description="Helical" evidence="18">
    <location>
        <begin position="335"/>
        <end position="355"/>
    </location>
</feature>
<dbReference type="InterPro" id="IPR003674">
    <property type="entry name" value="Oligo_trans_STT3"/>
</dbReference>
<feature type="transmembrane region" description="Helical" evidence="18">
    <location>
        <begin position="448"/>
        <end position="467"/>
    </location>
</feature>
<evidence type="ECO:0000256" key="7">
    <source>
        <dbReference type="ARBA" id="ARBA00022676"/>
    </source>
</evidence>
<dbReference type="Gene3D" id="3.40.50.12610">
    <property type="match status" value="1"/>
</dbReference>
<feature type="transmembrane region" description="Helical" evidence="18">
    <location>
        <begin position="246"/>
        <end position="264"/>
    </location>
</feature>
<keyword evidence="9 18" id="KW-0812">Transmembrane</keyword>
<comment type="cofactor">
    <cofactor evidence="2">
        <name>Mg(2+)</name>
        <dbReference type="ChEBI" id="CHEBI:18420"/>
    </cofactor>
</comment>
<dbReference type="PANTHER" id="PTHR13872">
    <property type="entry name" value="DOLICHYL-DIPHOSPHOOLIGOSACCHARIDE--PROTEIN GLYCOSYLTRANSFERASE SUBUNIT"/>
    <property type="match status" value="1"/>
</dbReference>
<feature type="compositionally biased region" description="Acidic residues" evidence="17">
    <location>
        <begin position="929"/>
        <end position="990"/>
    </location>
</feature>
<keyword evidence="23" id="KW-1185">Reference proteome</keyword>
<feature type="transmembrane region" description="Helical" evidence="18">
    <location>
        <begin position="122"/>
        <end position="145"/>
    </location>
</feature>
<dbReference type="InterPro" id="IPR026410">
    <property type="entry name" value="OlisacTrfase_arch"/>
</dbReference>
<feature type="transmembrane region" description="Helical" evidence="18">
    <location>
        <begin position="94"/>
        <end position="116"/>
    </location>
</feature>
<comment type="subcellular location">
    <subcellularLocation>
        <location evidence="3">Cell membrane</location>
        <topology evidence="3">Multi-pass membrane protein</topology>
    </subcellularLocation>
</comment>